<keyword evidence="4" id="KW-0325">Glycoprotein</keyword>
<dbReference type="AlphaFoldDB" id="E0VEL6"/>
<dbReference type="EMBL" id="DS235093">
    <property type="protein sequence ID" value="EEB11822.1"/>
    <property type="molecule type" value="Genomic_DNA"/>
</dbReference>
<dbReference type="PROSITE" id="PS00122">
    <property type="entry name" value="CARBOXYLESTERASE_B_1"/>
    <property type="match status" value="1"/>
</dbReference>
<dbReference type="OMA" id="HEEYICS"/>
<dbReference type="ESTHER" id="pedhc-e0vel6">
    <property type="family name" value="Carb_B_Arthropoda"/>
</dbReference>
<gene>
    <name evidence="8" type="primary">8234237</name>
    <name evidence="7" type="ORF">Phum_PHUM136220</name>
</gene>
<dbReference type="VEuPathDB" id="VectorBase:PHUM136220"/>
<evidence type="ECO:0000259" key="6">
    <source>
        <dbReference type="Pfam" id="PF00135"/>
    </source>
</evidence>
<dbReference type="InterPro" id="IPR050309">
    <property type="entry name" value="Type-B_Carboxylest/Lipase"/>
</dbReference>
<dbReference type="GO" id="GO:0052689">
    <property type="term" value="F:carboxylic ester hydrolase activity"/>
    <property type="evidence" value="ECO:0007669"/>
    <property type="project" value="UniProtKB-KW"/>
</dbReference>
<dbReference type="GeneID" id="8234237"/>
<dbReference type="OrthoDB" id="19653at2759"/>
<dbReference type="InterPro" id="IPR029058">
    <property type="entry name" value="AB_hydrolase_fold"/>
</dbReference>
<keyword evidence="9" id="KW-1185">Reference proteome</keyword>
<feature type="domain" description="Carboxylesterase type B" evidence="6">
    <location>
        <begin position="6"/>
        <end position="538"/>
    </location>
</feature>
<dbReference type="EnsemblMetazoa" id="PHUM136220-RA">
    <property type="protein sequence ID" value="PHUM136220-PA"/>
    <property type="gene ID" value="PHUM136220"/>
</dbReference>
<evidence type="ECO:0000313" key="9">
    <source>
        <dbReference type="Proteomes" id="UP000009046"/>
    </source>
</evidence>
<dbReference type="CTD" id="8234237"/>
<accession>E0VEL6</accession>
<keyword evidence="2" id="KW-0719">Serine esterase</keyword>
<dbReference type="EC" id="3.1.1.-" evidence="5"/>
<evidence type="ECO:0000256" key="2">
    <source>
        <dbReference type="ARBA" id="ARBA00022487"/>
    </source>
</evidence>
<proteinExistence type="inferred from homology"/>
<reference evidence="7" key="2">
    <citation type="submission" date="2007-04" db="EMBL/GenBank/DDBJ databases">
        <title>The genome of the human body louse.</title>
        <authorList>
            <consortium name="The Human Body Louse Genome Consortium"/>
            <person name="Kirkness E."/>
            <person name="Walenz B."/>
            <person name="Hass B."/>
            <person name="Bruggner R."/>
            <person name="Strausberg R."/>
        </authorList>
    </citation>
    <scope>NUCLEOTIDE SEQUENCE</scope>
    <source>
        <strain evidence="7">USDA</strain>
    </source>
</reference>
<evidence type="ECO:0000313" key="7">
    <source>
        <dbReference type="EMBL" id="EEB11822.1"/>
    </source>
</evidence>
<reference evidence="8" key="3">
    <citation type="submission" date="2020-05" db="UniProtKB">
        <authorList>
            <consortium name="EnsemblMetazoa"/>
        </authorList>
    </citation>
    <scope>IDENTIFICATION</scope>
    <source>
        <strain evidence="8">USDA</strain>
    </source>
</reference>
<dbReference type="SUPFAM" id="SSF53474">
    <property type="entry name" value="alpha/beta-Hydrolases"/>
    <property type="match status" value="1"/>
</dbReference>
<dbReference type="HOGENOM" id="CLU_006586_13_2_1"/>
<name>E0VEL6_PEDHC</name>
<dbReference type="PANTHER" id="PTHR11559">
    <property type="entry name" value="CARBOXYLESTERASE"/>
    <property type="match status" value="1"/>
</dbReference>
<dbReference type="InParanoid" id="E0VEL6"/>
<evidence type="ECO:0000256" key="1">
    <source>
        <dbReference type="ARBA" id="ARBA00005964"/>
    </source>
</evidence>
<dbReference type="RefSeq" id="XP_002424560.1">
    <property type="nucleotide sequence ID" value="XM_002424515.1"/>
</dbReference>
<comment type="similarity">
    <text evidence="1 5">Belongs to the type-B carboxylesterase/lipase family.</text>
</comment>
<organism>
    <name type="scientific">Pediculus humanus subsp. corporis</name>
    <name type="common">Body louse</name>
    <dbReference type="NCBI Taxonomy" id="121224"/>
    <lineage>
        <taxon>Eukaryota</taxon>
        <taxon>Metazoa</taxon>
        <taxon>Ecdysozoa</taxon>
        <taxon>Arthropoda</taxon>
        <taxon>Hexapoda</taxon>
        <taxon>Insecta</taxon>
        <taxon>Pterygota</taxon>
        <taxon>Neoptera</taxon>
        <taxon>Paraneoptera</taxon>
        <taxon>Psocodea</taxon>
        <taxon>Troctomorpha</taxon>
        <taxon>Phthiraptera</taxon>
        <taxon>Anoplura</taxon>
        <taxon>Pediculidae</taxon>
        <taxon>Pediculus</taxon>
    </lineage>
</organism>
<evidence type="ECO:0000256" key="4">
    <source>
        <dbReference type="ARBA" id="ARBA00023180"/>
    </source>
</evidence>
<keyword evidence="3 5" id="KW-0378">Hydrolase</keyword>
<dbReference type="eggNOG" id="KOG1516">
    <property type="taxonomic scope" value="Eukaryota"/>
</dbReference>
<dbReference type="STRING" id="121224.E0VEL6"/>
<dbReference type="Gene3D" id="3.40.50.1820">
    <property type="entry name" value="alpha/beta hydrolase"/>
    <property type="match status" value="1"/>
</dbReference>
<evidence type="ECO:0000313" key="8">
    <source>
        <dbReference type="EnsemblMetazoa" id="PHUM136220-PA"/>
    </source>
</evidence>
<reference evidence="7" key="1">
    <citation type="submission" date="2007-04" db="EMBL/GenBank/DDBJ databases">
        <title>Annotation of Pediculus humanus corporis strain USDA.</title>
        <authorList>
            <person name="Kirkness E."/>
            <person name="Hannick L."/>
            <person name="Hass B."/>
            <person name="Bruggner R."/>
            <person name="Lawson D."/>
            <person name="Bidwell S."/>
            <person name="Joardar V."/>
            <person name="Caler E."/>
            <person name="Walenz B."/>
            <person name="Inman J."/>
            <person name="Schobel S."/>
            <person name="Galinsky K."/>
            <person name="Amedeo P."/>
            <person name="Strausberg R."/>
        </authorList>
    </citation>
    <scope>NUCLEOTIDE SEQUENCE</scope>
    <source>
        <strain evidence="7">USDA</strain>
    </source>
</reference>
<dbReference type="Pfam" id="PF00135">
    <property type="entry name" value="COesterase"/>
    <property type="match status" value="1"/>
</dbReference>
<evidence type="ECO:0000256" key="5">
    <source>
        <dbReference type="RuleBase" id="RU361235"/>
    </source>
</evidence>
<dbReference type="InterPro" id="IPR019826">
    <property type="entry name" value="Carboxylesterase_B_AS"/>
</dbReference>
<sequence length="554" mass="62749">MPFEQVVLETSNGFIRGKMCVSARNNKSSFISFQGIPYGEPPIGDLRFKAPLPVKPWIGIRDALAEGPVAPSFNFFLDRFEPTQDENCLFLNVYTPKVPSNKSEDISIPVMFWIHGGGFYTGSGNTDFFGPDYLITENVVLVTINYRLGPLGFLSLQTKQCPGNNGLKDIILALKWCKTNISKFGGNPDNITLFGESAGGAAIHYLSISKAAKGLFHKAILQSGVAINPWALCRKPRECAFQLGEVLGCKTSDDDELLKFLRGVSAELIIREGRHVLKQVEIDEYFLENAFLPCIEPESEEAVLTNHPEDFYLKGEKIDVPYLIGFNTLEGLIMVALKSDKIINKENYKDNLYKLLPKNLNVEPGTNTSEEIIKRIENYYFPNGFEEKNLINALSDIYFLNGINQVIEYHSAFSGKTNNPTFVYKFSYDGETFTLKKLLGCHDWKGDFYNWGCFLGTCHGDEVSYLFKHYISESTIIPDSKDFKVMEMVTKIWTDFAKFGNPSSNDWLPISKNKLPYMEIDFNLTQKTFDERANFTFWKKIKEIACENQANCKL</sequence>
<protein>
    <recommendedName>
        <fullName evidence="5">Carboxylic ester hydrolase</fullName>
        <ecNumber evidence="5">3.1.1.-</ecNumber>
    </recommendedName>
</protein>
<dbReference type="InterPro" id="IPR002018">
    <property type="entry name" value="CarbesteraseB"/>
</dbReference>
<dbReference type="EMBL" id="AAZO01001576">
    <property type="status" value="NOT_ANNOTATED_CDS"/>
    <property type="molecule type" value="Genomic_DNA"/>
</dbReference>
<evidence type="ECO:0000256" key="3">
    <source>
        <dbReference type="ARBA" id="ARBA00022801"/>
    </source>
</evidence>
<dbReference type="Proteomes" id="UP000009046">
    <property type="component" value="Unassembled WGS sequence"/>
</dbReference>
<dbReference type="KEGG" id="phu:Phum_PHUM136220"/>